<comment type="caution">
    <text evidence="1">The sequence shown here is derived from an EMBL/GenBank/DDBJ whole genome shotgun (WGS) entry which is preliminary data.</text>
</comment>
<accession>A0A2H0TT76</accession>
<reference evidence="2" key="1">
    <citation type="submission" date="2017-09" db="EMBL/GenBank/DDBJ databases">
        <title>Depth-based differentiation of microbial function through sediment-hosted aquifers and enrichment of novel symbionts in the deep terrestrial subsurface.</title>
        <authorList>
            <person name="Probst A.J."/>
            <person name="Ladd B."/>
            <person name="Jarett J.K."/>
            <person name="Geller-Mcgrath D.E."/>
            <person name="Sieber C.M.K."/>
            <person name="Emerson J.B."/>
            <person name="Anantharaman K."/>
            <person name="Thomas B.C."/>
            <person name="Malmstrom R."/>
            <person name="Stieglmeier M."/>
            <person name="Klingl A."/>
            <person name="Woyke T."/>
            <person name="Ryan C.M."/>
            <person name="Banfield J.F."/>
        </authorList>
    </citation>
    <scope>NUCLEOTIDE SEQUENCE [LARGE SCALE GENOMIC DNA]</scope>
</reference>
<protein>
    <submittedName>
        <fullName evidence="1">Uncharacterized protein</fullName>
    </submittedName>
</protein>
<name>A0A2H0TT76_9BACT</name>
<organism evidence="1 2">
    <name type="scientific">Candidatus Magasanikbacteria bacterium CG10_big_fil_rev_8_21_14_0_10_47_10</name>
    <dbReference type="NCBI Taxonomy" id="1974652"/>
    <lineage>
        <taxon>Bacteria</taxon>
        <taxon>Candidatus Magasanikiibacteriota</taxon>
    </lineage>
</organism>
<dbReference type="EMBL" id="PFCB01000009">
    <property type="protein sequence ID" value="PIR74746.1"/>
    <property type="molecule type" value="Genomic_DNA"/>
</dbReference>
<sequence length="88" mass="10286">MALFSLGICMYAAVNVKKFLYDKRMTLGHELQEMLNHLRRISVNGMVDNDDIEIILKSRKLADEFREAVLTDSDHMRLAEVHMRRALH</sequence>
<gene>
    <name evidence="1" type="ORF">COU35_01085</name>
</gene>
<evidence type="ECO:0000313" key="1">
    <source>
        <dbReference type="EMBL" id="PIR74746.1"/>
    </source>
</evidence>
<dbReference type="AlphaFoldDB" id="A0A2H0TT76"/>
<dbReference type="Proteomes" id="UP000230154">
    <property type="component" value="Unassembled WGS sequence"/>
</dbReference>
<proteinExistence type="predicted"/>
<evidence type="ECO:0000313" key="2">
    <source>
        <dbReference type="Proteomes" id="UP000230154"/>
    </source>
</evidence>